<evidence type="ECO:0000256" key="1">
    <source>
        <dbReference type="SAM" id="MobiDB-lite"/>
    </source>
</evidence>
<dbReference type="AlphaFoldDB" id="A0A6A7AL90"/>
<reference evidence="2" key="1">
    <citation type="journal article" date="2020" name="Stud. Mycol.">
        <title>101 Dothideomycetes genomes: a test case for predicting lifestyles and emergence of pathogens.</title>
        <authorList>
            <person name="Haridas S."/>
            <person name="Albert R."/>
            <person name="Binder M."/>
            <person name="Bloem J."/>
            <person name="Labutti K."/>
            <person name="Salamov A."/>
            <person name="Andreopoulos B."/>
            <person name="Baker S."/>
            <person name="Barry K."/>
            <person name="Bills G."/>
            <person name="Bluhm B."/>
            <person name="Cannon C."/>
            <person name="Castanera R."/>
            <person name="Culley D."/>
            <person name="Daum C."/>
            <person name="Ezra D."/>
            <person name="Gonzalez J."/>
            <person name="Henrissat B."/>
            <person name="Kuo A."/>
            <person name="Liang C."/>
            <person name="Lipzen A."/>
            <person name="Lutzoni F."/>
            <person name="Magnuson J."/>
            <person name="Mondo S."/>
            <person name="Nolan M."/>
            <person name="Ohm R."/>
            <person name="Pangilinan J."/>
            <person name="Park H.-J."/>
            <person name="Ramirez L."/>
            <person name="Alfaro M."/>
            <person name="Sun H."/>
            <person name="Tritt A."/>
            <person name="Yoshinaga Y."/>
            <person name="Zwiers L.-H."/>
            <person name="Turgeon B."/>
            <person name="Goodwin S."/>
            <person name="Spatafora J."/>
            <person name="Crous P."/>
            <person name="Grigoriev I."/>
        </authorList>
    </citation>
    <scope>NUCLEOTIDE SEQUENCE</scope>
    <source>
        <strain evidence="2">CBS 113818</strain>
    </source>
</reference>
<accession>A0A6A7AL90</accession>
<gene>
    <name evidence="2" type="ORF">CC86DRAFT_16667</name>
</gene>
<protein>
    <submittedName>
        <fullName evidence="2">Uncharacterized protein</fullName>
    </submittedName>
</protein>
<proteinExistence type="predicted"/>
<sequence length="273" mass="30744">MKAIARSPKQPLKRKRSSSISSDEEPRANTNQSKKTPNTNAEAPEQDDEASYTHGSKDWGLNAIISSEYHVIDIEDVTTSKMHHICISLAFSLERNHAYKPPQDGTKEHDFHLDISKTPEGRDVTSITTLLKAIYLTMPQKRYDRTLIVTIVSLRKATPTPKPIQPFIDFEAPAYAAPDARACATYLIFTREEPSDQVRESEPSPLDPVFSRACPESVITTLPALKLKTVPIRWVELKSSEEKYKIEDRNGDKWHHVAAVGFRTVLSPFDSSE</sequence>
<feature type="compositionally biased region" description="Polar residues" evidence="1">
    <location>
        <begin position="28"/>
        <end position="41"/>
    </location>
</feature>
<dbReference type="Proteomes" id="UP000799424">
    <property type="component" value="Unassembled WGS sequence"/>
</dbReference>
<organism evidence="2 3">
    <name type="scientific">Ophiobolus disseminans</name>
    <dbReference type="NCBI Taxonomy" id="1469910"/>
    <lineage>
        <taxon>Eukaryota</taxon>
        <taxon>Fungi</taxon>
        <taxon>Dikarya</taxon>
        <taxon>Ascomycota</taxon>
        <taxon>Pezizomycotina</taxon>
        <taxon>Dothideomycetes</taxon>
        <taxon>Pleosporomycetidae</taxon>
        <taxon>Pleosporales</taxon>
        <taxon>Pleosporineae</taxon>
        <taxon>Phaeosphaeriaceae</taxon>
        <taxon>Ophiobolus</taxon>
    </lineage>
</organism>
<evidence type="ECO:0000313" key="2">
    <source>
        <dbReference type="EMBL" id="KAF2833923.1"/>
    </source>
</evidence>
<keyword evidence="3" id="KW-1185">Reference proteome</keyword>
<name>A0A6A7AL90_9PLEO</name>
<dbReference type="EMBL" id="MU006216">
    <property type="protein sequence ID" value="KAF2833923.1"/>
    <property type="molecule type" value="Genomic_DNA"/>
</dbReference>
<evidence type="ECO:0000313" key="3">
    <source>
        <dbReference type="Proteomes" id="UP000799424"/>
    </source>
</evidence>
<feature type="region of interest" description="Disordered" evidence="1">
    <location>
        <begin position="1"/>
        <end position="54"/>
    </location>
</feature>